<keyword evidence="1" id="KW-0175">Coiled coil</keyword>
<gene>
    <name evidence="2" type="ORF">CCM_09549</name>
</gene>
<dbReference type="KEGG" id="cmt:CCM_09549"/>
<feature type="coiled-coil region" evidence="1">
    <location>
        <begin position="496"/>
        <end position="523"/>
    </location>
</feature>
<dbReference type="eggNOG" id="ENOG502SMAU">
    <property type="taxonomic scope" value="Eukaryota"/>
</dbReference>
<dbReference type="AlphaFoldDB" id="G3JUF2"/>
<evidence type="ECO:0008006" key="4">
    <source>
        <dbReference type="Google" id="ProtNLM"/>
    </source>
</evidence>
<sequence length="631" mass="70456">MRGLVLQRSPPEVISSCLYISESTSQEFGSSTMRYWVTKTDLGLVQSSLFSLSPLAPDDIISPAFKMHVNRRHQQEVMVHTSALKAVGSDWSRFFALSTESVATQISQSYIKSTIENKGGDSHEAARNAVLLKDLCESGKFNVFDRRGGGGGGGGLGWLFWDQDISGDMNNEGGLSARFDWTHGTAKTIIPPPHQPTFGVSPNELRRIQQLHMHFELELESAEEERRVVDAKIQRLRKQKKLWLEKMVRAVARGLDNVDDLERLEREEADEAGRASGVLPTPCENLDPNTILGDSSVQARMAGITERKGEDVRTAINIAADGDILLVVGPEKLKIKVQSLILKAVSKPFSVMLGPNWKEGHQQLTTSVLKELPLPDDNAVGMKYLCAVLHHQNHMIPTALPVHDILSIGVMADKYDFVDAFTFTSTAWLLPGDRKANDLVVLAAAAALFRNAQSFKATTKALILDYGGSYLDLVNQELESGLDWRVVCRSYELLHRRTLLTERDFLEEQRNRARLELAEILIQGFNSGSCCHRCGWSSKYAYAYLQSLEKANLWPTSIRNISKAIEQAGNMPQSIPTEPSVACQYERYHTVPQYNRDRGGRVELLMERIGLCLHCVRSGSTNSNYCERTHE</sequence>
<accession>G3JUF2</accession>
<dbReference type="Proteomes" id="UP000001610">
    <property type="component" value="Unassembled WGS sequence"/>
</dbReference>
<keyword evidence="3" id="KW-1185">Reference proteome</keyword>
<evidence type="ECO:0000256" key="1">
    <source>
        <dbReference type="SAM" id="Coils"/>
    </source>
</evidence>
<dbReference type="VEuPathDB" id="FungiDB:CCM_09549"/>
<organism evidence="2 3">
    <name type="scientific">Cordyceps militaris (strain CM01)</name>
    <name type="common">Caterpillar fungus</name>
    <dbReference type="NCBI Taxonomy" id="983644"/>
    <lineage>
        <taxon>Eukaryota</taxon>
        <taxon>Fungi</taxon>
        <taxon>Dikarya</taxon>
        <taxon>Ascomycota</taxon>
        <taxon>Pezizomycotina</taxon>
        <taxon>Sordariomycetes</taxon>
        <taxon>Hypocreomycetidae</taxon>
        <taxon>Hypocreales</taxon>
        <taxon>Cordycipitaceae</taxon>
        <taxon>Cordyceps</taxon>
    </lineage>
</organism>
<dbReference type="GeneID" id="18171551"/>
<feature type="coiled-coil region" evidence="1">
    <location>
        <begin position="205"/>
        <end position="239"/>
    </location>
</feature>
<dbReference type="STRING" id="983644.G3JUF2"/>
<dbReference type="Gene3D" id="3.30.710.10">
    <property type="entry name" value="Potassium Channel Kv1.1, Chain A"/>
    <property type="match status" value="1"/>
</dbReference>
<evidence type="ECO:0000313" key="2">
    <source>
        <dbReference type="EMBL" id="EGX87926.1"/>
    </source>
</evidence>
<dbReference type="RefSeq" id="XP_006674745.1">
    <property type="nucleotide sequence ID" value="XM_006674682.1"/>
</dbReference>
<dbReference type="HOGENOM" id="CLU_433456_0_0_1"/>
<reference evidence="2 3" key="1">
    <citation type="journal article" date="2011" name="Genome Biol.">
        <title>Genome sequence of the insect pathogenic fungus Cordyceps militaris, a valued traditional Chinese medicine.</title>
        <authorList>
            <person name="Zheng P."/>
            <person name="Xia Y."/>
            <person name="Xiao G."/>
            <person name="Xiong C."/>
            <person name="Hu X."/>
            <person name="Zhang S."/>
            <person name="Zheng H."/>
            <person name="Huang Y."/>
            <person name="Zhou Y."/>
            <person name="Wang S."/>
            <person name="Zhao G.P."/>
            <person name="Liu X."/>
            <person name="St Leger R.J."/>
            <person name="Wang C."/>
        </authorList>
    </citation>
    <scope>NUCLEOTIDE SEQUENCE [LARGE SCALE GENOMIC DNA]</scope>
    <source>
        <strain evidence="2 3">CM01</strain>
    </source>
</reference>
<dbReference type="OrthoDB" id="5275938at2759"/>
<dbReference type="InterPro" id="IPR011333">
    <property type="entry name" value="SKP1/BTB/POZ_sf"/>
</dbReference>
<name>G3JUF2_CORMM</name>
<dbReference type="InParanoid" id="G3JUF2"/>
<dbReference type="EMBL" id="JH126407">
    <property type="protein sequence ID" value="EGX87926.1"/>
    <property type="molecule type" value="Genomic_DNA"/>
</dbReference>
<proteinExistence type="predicted"/>
<protein>
    <recommendedName>
        <fullName evidence="4">BTB domain-containing protein</fullName>
    </recommendedName>
</protein>
<evidence type="ECO:0000313" key="3">
    <source>
        <dbReference type="Proteomes" id="UP000001610"/>
    </source>
</evidence>